<dbReference type="EMBL" id="KB007869">
    <property type="protein sequence ID" value="ELR22903.1"/>
    <property type="molecule type" value="Genomic_DNA"/>
</dbReference>
<dbReference type="VEuPathDB" id="AmoebaDB:ACA1_398890"/>
<organism evidence="1 2">
    <name type="scientific">Acanthamoeba castellanii (strain ATCC 30010 / Neff)</name>
    <dbReference type="NCBI Taxonomy" id="1257118"/>
    <lineage>
        <taxon>Eukaryota</taxon>
        <taxon>Amoebozoa</taxon>
        <taxon>Discosea</taxon>
        <taxon>Longamoebia</taxon>
        <taxon>Centramoebida</taxon>
        <taxon>Acanthamoebidae</taxon>
        <taxon>Acanthamoeba</taxon>
    </lineage>
</organism>
<dbReference type="RefSeq" id="XP_004351680.1">
    <property type="nucleotide sequence ID" value="XM_004351628.1"/>
</dbReference>
<gene>
    <name evidence="1" type="ORF">ACA1_398890</name>
</gene>
<dbReference type="AlphaFoldDB" id="L8HDQ9"/>
<sequence>MALRLPTQRLYATEGTNKDVLEWTCAEVVRHLKERTDPPVNQSLLDGFDVQEINGFALASVRPPTLFRMIKEQVEQGPSADKIEVSDQLLQDTLLGTATYSMQRR</sequence>
<dbReference type="GeneID" id="14923866"/>
<name>L8HDQ9_ACACF</name>
<dbReference type="SUPFAM" id="SSF47769">
    <property type="entry name" value="SAM/Pointed domain"/>
    <property type="match status" value="1"/>
</dbReference>
<dbReference type="Proteomes" id="UP000011083">
    <property type="component" value="Unassembled WGS sequence"/>
</dbReference>
<evidence type="ECO:0000313" key="1">
    <source>
        <dbReference type="EMBL" id="ELR22903.1"/>
    </source>
</evidence>
<dbReference type="KEGG" id="acan:ACA1_398890"/>
<reference evidence="1 2" key="1">
    <citation type="journal article" date="2013" name="Genome Biol.">
        <title>Genome of Acanthamoeba castellanii highlights extensive lateral gene transfer and early evolution of tyrosine kinase signaling.</title>
        <authorList>
            <person name="Clarke M."/>
            <person name="Lohan A.J."/>
            <person name="Liu B."/>
            <person name="Lagkouvardos I."/>
            <person name="Roy S."/>
            <person name="Zafar N."/>
            <person name="Bertelli C."/>
            <person name="Schilde C."/>
            <person name="Kianianmomeni A."/>
            <person name="Burglin T.R."/>
            <person name="Frech C."/>
            <person name="Turcotte B."/>
            <person name="Kopec K.O."/>
            <person name="Synnott J.M."/>
            <person name="Choo C."/>
            <person name="Paponov I."/>
            <person name="Finkler A."/>
            <person name="Soon Heng Tan C."/>
            <person name="Hutchins A.P."/>
            <person name="Weinmeier T."/>
            <person name="Rattei T."/>
            <person name="Chu J.S."/>
            <person name="Gimenez G."/>
            <person name="Irimia M."/>
            <person name="Rigden D.J."/>
            <person name="Fitzpatrick D.A."/>
            <person name="Lorenzo-Morales J."/>
            <person name="Bateman A."/>
            <person name="Chiu C.H."/>
            <person name="Tang P."/>
            <person name="Hegemann P."/>
            <person name="Fromm H."/>
            <person name="Raoult D."/>
            <person name="Greub G."/>
            <person name="Miranda-Saavedra D."/>
            <person name="Chen N."/>
            <person name="Nash P."/>
            <person name="Ginger M.L."/>
            <person name="Horn M."/>
            <person name="Schaap P."/>
            <person name="Caler L."/>
            <person name="Loftus B."/>
        </authorList>
    </citation>
    <scope>NUCLEOTIDE SEQUENCE [LARGE SCALE GENOMIC DNA]</scope>
    <source>
        <strain evidence="1 2">Neff</strain>
    </source>
</reference>
<keyword evidence="2" id="KW-1185">Reference proteome</keyword>
<accession>L8HDQ9</accession>
<protein>
    <submittedName>
        <fullName evidence="1">Uncharacterized protein</fullName>
    </submittedName>
</protein>
<evidence type="ECO:0000313" key="2">
    <source>
        <dbReference type="Proteomes" id="UP000011083"/>
    </source>
</evidence>
<dbReference type="InterPro" id="IPR013761">
    <property type="entry name" value="SAM/pointed_sf"/>
</dbReference>
<proteinExistence type="predicted"/>